<gene>
    <name evidence="1" type="ORF">ACHIPZ_06155</name>
</gene>
<dbReference type="Proteomes" id="UP001609175">
    <property type="component" value="Unassembled WGS sequence"/>
</dbReference>
<comment type="caution">
    <text evidence="1">The sequence shown here is derived from an EMBL/GenBank/DDBJ whole genome shotgun (WGS) entry which is preliminary data.</text>
</comment>
<proteinExistence type="predicted"/>
<sequence>MTLIHANAAFCFSVRFCGFFTNAHRVFFTVAAGVVDGALRDLNLFSTDGGPADAARLRNRFHAARRTV</sequence>
<organism evidence="1 2">
    <name type="scientific">Antrihabitans spumae</name>
    <dbReference type="NCBI Taxonomy" id="3373370"/>
    <lineage>
        <taxon>Bacteria</taxon>
        <taxon>Bacillati</taxon>
        <taxon>Actinomycetota</taxon>
        <taxon>Actinomycetes</taxon>
        <taxon>Mycobacteriales</taxon>
        <taxon>Nocardiaceae</taxon>
        <taxon>Antrihabitans</taxon>
    </lineage>
</organism>
<evidence type="ECO:0000313" key="1">
    <source>
        <dbReference type="EMBL" id="MFH5207798.1"/>
    </source>
</evidence>
<dbReference type="EMBL" id="JBIMSO010000029">
    <property type="protein sequence ID" value="MFH5207798.1"/>
    <property type="molecule type" value="Genomic_DNA"/>
</dbReference>
<dbReference type="RefSeq" id="WP_395113247.1">
    <property type="nucleotide sequence ID" value="NZ_JBIMSO010000029.1"/>
</dbReference>
<reference evidence="1 2" key="1">
    <citation type="submission" date="2024-10" db="EMBL/GenBank/DDBJ databases">
        <authorList>
            <person name="Riesco R."/>
        </authorList>
    </citation>
    <scope>NUCLEOTIDE SEQUENCE [LARGE SCALE GENOMIC DNA]</scope>
    <source>
        <strain evidence="1 2">NCIMB 15449</strain>
    </source>
</reference>
<accession>A0ABW7JIW9</accession>
<protein>
    <submittedName>
        <fullName evidence="1">Uncharacterized protein</fullName>
    </submittedName>
</protein>
<feature type="non-terminal residue" evidence="1">
    <location>
        <position position="68"/>
    </location>
</feature>
<name>A0ABW7JIW9_9NOCA</name>
<evidence type="ECO:0000313" key="2">
    <source>
        <dbReference type="Proteomes" id="UP001609175"/>
    </source>
</evidence>